<comment type="caution">
    <text evidence="8">The sequence shown here is derived from an EMBL/GenBank/DDBJ whole genome shotgun (WGS) entry which is preliminary data.</text>
</comment>
<protein>
    <submittedName>
        <fullName evidence="8">Site-specific recombinase XerD</fullName>
    </submittedName>
</protein>
<proteinExistence type="inferred from homology"/>
<evidence type="ECO:0000256" key="5">
    <source>
        <dbReference type="SAM" id="MobiDB-lite"/>
    </source>
</evidence>
<dbReference type="SUPFAM" id="SSF56349">
    <property type="entry name" value="DNA breaking-rejoining enzymes"/>
    <property type="match status" value="1"/>
</dbReference>
<keyword evidence="3" id="KW-0233">DNA recombination</keyword>
<dbReference type="PANTHER" id="PTHR30349">
    <property type="entry name" value="PHAGE INTEGRASE-RELATED"/>
    <property type="match status" value="1"/>
</dbReference>
<evidence type="ECO:0000259" key="6">
    <source>
        <dbReference type="PROSITE" id="PS51898"/>
    </source>
</evidence>
<comment type="similarity">
    <text evidence="1">Belongs to the 'phage' integrase family.</text>
</comment>
<sequence length="413" mass="44843">MGRNAKGAGSVSKVANGYRGYITEDGKRKYTPVFKTKVLASTAVRELANRKDDGTLVMGRDWTLEEWIRHWLTIADLKPGVLADYEWSLKAYIAPNLGTVKLSKLKVEMLEKLYADMASGKVSKSGKPLGASSIGNVHANIRAALNVAVARGRIGKNVALHAVIPERPKAETTSFSEADARAVLRAARGDRLEARWSLALMYGLRPAEALGLSWADVDLVGGSIRVHGQLQRVTGKGLIYMPIPKTNAGDRIITLAPVVVEQLKATRAQQMIDQAENAGVYKEWEYAGKPVGLVFTRPNGRPIEPRLDSQYWKALLASTGLPHARRYQLRHTAATLMLDMGNDVVVVAATLGHANPSFTYDTYVHPLEERKKELGQMMGKLAEPEGDSAPYPAPYASNGRGSTGTLESADASG</sequence>
<dbReference type="PANTHER" id="PTHR30349:SF41">
    <property type="entry name" value="INTEGRASE_RECOMBINASE PROTEIN MJ0367-RELATED"/>
    <property type="match status" value="1"/>
</dbReference>
<evidence type="ECO:0000256" key="1">
    <source>
        <dbReference type="ARBA" id="ARBA00008857"/>
    </source>
</evidence>
<name>A0A4Q8ALX4_9MICO</name>
<dbReference type="InterPro" id="IPR010998">
    <property type="entry name" value="Integrase_recombinase_N"/>
</dbReference>
<dbReference type="InterPro" id="IPR050090">
    <property type="entry name" value="Tyrosine_recombinase_XerCD"/>
</dbReference>
<feature type="domain" description="Core-binding (CB)" evidence="7">
    <location>
        <begin position="62"/>
        <end position="149"/>
    </location>
</feature>
<dbReference type="GO" id="GO:0006310">
    <property type="term" value="P:DNA recombination"/>
    <property type="evidence" value="ECO:0007669"/>
    <property type="project" value="UniProtKB-KW"/>
</dbReference>
<dbReference type="PROSITE" id="PS51900">
    <property type="entry name" value="CB"/>
    <property type="match status" value="1"/>
</dbReference>
<reference evidence="8 9" key="1">
    <citation type="submission" date="2019-02" db="EMBL/GenBank/DDBJ databases">
        <title>Sequencing the genomes of 1000 actinobacteria strains.</title>
        <authorList>
            <person name="Klenk H.-P."/>
        </authorList>
    </citation>
    <scope>NUCLEOTIDE SEQUENCE [LARGE SCALE GENOMIC DNA]</scope>
    <source>
        <strain evidence="8 9">DSM 18319</strain>
    </source>
</reference>
<dbReference type="EMBL" id="SHLC01000001">
    <property type="protein sequence ID" value="RZU64889.1"/>
    <property type="molecule type" value="Genomic_DNA"/>
</dbReference>
<feature type="region of interest" description="Disordered" evidence="5">
    <location>
        <begin position="374"/>
        <end position="413"/>
    </location>
</feature>
<evidence type="ECO:0000259" key="7">
    <source>
        <dbReference type="PROSITE" id="PS51900"/>
    </source>
</evidence>
<organism evidence="8 9">
    <name type="scientific">Microterricola gilva</name>
    <dbReference type="NCBI Taxonomy" id="393267"/>
    <lineage>
        <taxon>Bacteria</taxon>
        <taxon>Bacillati</taxon>
        <taxon>Actinomycetota</taxon>
        <taxon>Actinomycetes</taxon>
        <taxon>Micrococcales</taxon>
        <taxon>Microbacteriaceae</taxon>
        <taxon>Microterricola</taxon>
    </lineage>
</organism>
<dbReference type="CDD" id="cd01189">
    <property type="entry name" value="INT_ICEBs1_C_like"/>
    <property type="match status" value="1"/>
</dbReference>
<accession>A0A4Q8ALX4</accession>
<dbReference type="InterPro" id="IPR002104">
    <property type="entry name" value="Integrase_catalytic"/>
</dbReference>
<evidence type="ECO:0000256" key="2">
    <source>
        <dbReference type="ARBA" id="ARBA00023125"/>
    </source>
</evidence>
<gene>
    <name evidence="8" type="ORF">EV379_1200</name>
</gene>
<evidence type="ECO:0000313" key="8">
    <source>
        <dbReference type="EMBL" id="RZU64889.1"/>
    </source>
</evidence>
<dbReference type="InterPro" id="IPR044068">
    <property type="entry name" value="CB"/>
</dbReference>
<keyword evidence="2 4" id="KW-0238">DNA-binding</keyword>
<evidence type="ECO:0000256" key="4">
    <source>
        <dbReference type="PROSITE-ProRule" id="PRU01248"/>
    </source>
</evidence>
<dbReference type="AlphaFoldDB" id="A0A4Q8ALX4"/>
<dbReference type="PROSITE" id="PS51898">
    <property type="entry name" value="TYR_RECOMBINASE"/>
    <property type="match status" value="1"/>
</dbReference>
<dbReference type="Proteomes" id="UP000291483">
    <property type="component" value="Unassembled WGS sequence"/>
</dbReference>
<dbReference type="Gene3D" id="1.10.443.10">
    <property type="entry name" value="Intergrase catalytic core"/>
    <property type="match status" value="1"/>
</dbReference>
<dbReference type="GO" id="GO:0003677">
    <property type="term" value="F:DNA binding"/>
    <property type="evidence" value="ECO:0007669"/>
    <property type="project" value="UniProtKB-UniRule"/>
</dbReference>
<dbReference type="RefSeq" id="WP_130505323.1">
    <property type="nucleotide sequence ID" value="NZ_SHLC01000001.1"/>
</dbReference>
<dbReference type="GO" id="GO:0015074">
    <property type="term" value="P:DNA integration"/>
    <property type="evidence" value="ECO:0007669"/>
    <property type="project" value="InterPro"/>
</dbReference>
<dbReference type="Gene3D" id="1.10.150.130">
    <property type="match status" value="1"/>
</dbReference>
<keyword evidence="9" id="KW-1185">Reference proteome</keyword>
<evidence type="ECO:0000313" key="9">
    <source>
        <dbReference type="Proteomes" id="UP000291483"/>
    </source>
</evidence>
<dbReference type="Pfam" id="PF00589">
    <property type="entry name" value="Phage_integrase"/>
    <property type="match status" value="1"/>
</dbReference>
<dbReference type="InterPro" id="IPR011010">
    <property type="entry name" value="DNA_brk_join_enz"/>
</dbReference>
<dbReference type="OrthoDB" id="1822491at2"/>
<dbReference type="InterPro" id="IPR013762">
    <property type="entry name" value="Integrase-like_cat_sf"/>
</dbReference>
<evidence type="ECO:0000256" key="3">
    <source>
        <dbReference type="ARBA" id="ARBA00023172"/>
    </source>
</evidence>
<feature type="domain" description="Tyr recombinase" evidence="6">
    <location>
        <begin position="170"/>
        <end position="376"/>
    </location>
</feature>